<sequence>MSFACNENNKIKQHIYKDTTKVESLQYKAFISYSHKNAKWAHWLHNALESYKIHKHLIGEKTEAGVIPDKLSPVFLDRAELASATDLGAMLTQSLEHSWCQIVICSPTSANSHWVNEEILTFKRLGREARIFSLIVAGEPYASATKTPELECFPPALRYQLDNNGNLSDKPAEPIAADVRKGKDGKNNALIKIIAGMLGVGFDVLKQRELQRRHRRLAWLTASAMTGMVVALGLAINAYLARNEANKQRIRAEVEAETANRTANFMVSLFAVSDPSEARGNTITAREILDQGAKRIETELTEQPIVQTTLMHTIGEVYTALGLYNRAQDLLSQTVSQRQSLFHQTKVTGEELADSQGALAKVNTELADFDNAVTLYQHAIDLLNQSNAENQQLQGDLLAGLAEVFFRMGRYEDAGPLLQEVVTLRTQTFGSPSLEVADSIQQLGLNYYDRGDMQQAESHLLQSLEMVKGLVGSEPHPTLAENIGNLAFLNHVNMQFDEAEAQYIQALEMYRTLLGDAHPTVAGAYANLAFLYNDFGKYSEAKTMYQQTIETLRQVYGPSHPKIAKIMNNYAYLYHDIGEQEQALAIIGQTVSMAQKELGDNHTDLARYLSTQARWLAEAGEYSEAVPLQRRALEIKLETLPPGHTDIATSQLDLAEALAGIGEYKEASALATDSLNSLIESVGEEHWYVAAAQLALANTLLGENNTHDAEALLLKSYDHLQRSPAVPNVYIEKALNRLILLYSQTGQQSEKAKYQQLLTNLSAEPG</sequence>
<accession>A0A3D8MDR8</accession>
<feature type="transmembrane region" description="Helical" evidence="3">
    <location>
        <begin position="217"/>
        <end position="240"/>
    </location>
</feature>
<dbReference type="Pfam" id="PF13676">
    <property type="entry name" value="TIR_2"/>
    <property type="match status" value="1"/>
</dbReference>
<keyword evidence="3" id="KW-1133">Transmembrane helix</keyword>
<dbReference type="SMART" id="SM00028">
    <property type="entry name" value="TPR"/>
    <property type="match status" value="9"/>
</dbReference>
<dbReference type="SUPFAM" id="SSF48452">
    <property type="entry name" value="TPR-like"/>
    <property type="match status" value="3"/>
</dbReference>
<dbReference type="InterPro" id="IPR000157">
    <property type="entry name" value="TIR_dom"/>
</dbReference>
<keyword evidence="1" id="KW-0677">Repeat</keyword>
<evidence type="ECO:0000256" key="3">
    <source>
        <dbReference type="SAM" id="Phobius"/>
    </source>
</evidence>
<comment type="caution">
    <text evidence="5">The sequence shown here is derived from an EMBL/GenBank/DDBJ whole genome shotgun (WGS) entry which is preliminary data.</text>
</comment>
<dbReference type="Gene3D" id="1.25.40.10">
    <property type="entry name" value="Tetratricopeptide repeat domain"/>
    <property type="match status" value="2"/>
</dbReference>
<keyword evidence="2" id="KW-0802">TPR repeat</keyword>
<gene>
    <name evidence="5" type="ORF">DXV75_00015</name>
</gene>
<proteinExistence type="predicted"/>
<organism evidence="5 6">
    <name type="scientific">Alteromonas aestuariivivens</name>
    <dbReference type="NCBI Taxonomy" id="1938339"/>
    <lineage>
        <taxon>Bacteria</taxon>
        <taxon>Pseudomonadati</taxon>
        <taxon>Pseudomonadota</taxon>
        <taxon>Gammaproteobacteria</taxon>
        <taxon>Alteromonadales</taxon>
        <taxon>Alteromonadaceae</taxon>
        <taxon>Alteromonas/Salinimonas group</taxon>
        <taxon>Alteromonas</taxon>
    </lineage>
</organism>
<keyword evidence="3" id="KW-0812">Transmembrane</keyword>
<evidence type="ECO:0000313" key="5">
    <source>
        <dbReference type="EMBL" id="RDV28893.1"/>
    </source>
</evidence>
<dbReference type="Gene3D" id="3.40.50.10140">
    <property type="entry name" value="Toll/interleukin-1 receptor homology (TIR) domain"/>
    <property type="match status" value="1"/>
</dbReference>
<dbReference type="PANTHER" id="PTHR45641">
    <property type="entry name" value="TETRATRICOPEPTIDE REPEAT PROTEIN (AFU_ORTHOLOGUE AFUA_6G03870)"/>
    <property type="match status" value="1"/>
</dbReference>
<dbReference type="Proteomes" id="UP000256561">
    <property type="component" value="Unassembled WGS sequence"/>
</dbReference>
<dbReference type="PANTHER" id="PTHR45641:SF19">
    <property type="entry name" value="NEPHROCYSTIN-3"/>
    <property type="match status" value="1"/>
</dbReference>
<dbReference type="InterPro" id="IPR011990">
    <property type="entry name" value="TPR-like_helical_dom_sf"/>
</dbReference>
<reference evidence="6" key="1">
    <citation type="submission" date="2018-08" db="EMBL/GenBank/DDBJ databases">
        <authorList>
            <person name="Zhang J."/>
            <person name="Du Z.-J."/>
        </authorList>
    </citation>
    <scope>NUCLEOTIDE SEQUENCE [LARGE SCALE GENOMIC DNA]</scope>
    <source>
        <strain evidence="6">KCTC 52655</strain>
    </source>
</reference>
<dbReference type="GO" id="GO:0007165">
    <property type="term" value="P:signal transduction"/>
    <property type="evidence" value="ECO:0007669"/>
    <property type="project" value="InterPro"/>
</dbReference>
<dbReference type="EMBL" id="QRHA01000001">
    <property type="protein sequence ID" value="RDV28893.1"/>
    <property type="molecule type" value="Genomic_DNA"/>
</dbReference>
<dbReference type="InterPro" id="IPR019734">
    <property type="entry name" value="TPR_rpt"/>
</dbReference>
<keyword evidence="3" id="KW-0472">Membrane</keyword>
<dbReference type="SUPFAM" id="SSF52200">
    <property type="entry name" value="Toll/Interleukin receptor TIR domain"/>
    <property type="match status" value="1"/>
</dbReference>
<keyword evidence="6" id="KW-1185">Reference proteome</keyword>
<evidence type="ECO:0000313" key="6">
    <source>
        <dbReference type="Proteomes" id="UP000256561"/>
    </source>
</evidence>
<evidence type="ECO:0000259" key="4">
    <source>
        <dbReference type="PROSITE" id="PS50104"/>
    </source>
</evidence>
<dbReference type="PROSITE" id="PS50104">
    <property type="entry name" value="TIR"/>
    <property type="match status" value="1"/>
</dbReference>
<dbReference type="Pfam" id="PF13374">
    <property type="entry name" value="TPR_10"/>
    <property type="match status" value="2"/>
</dbReference>
<evidence type="ECO:0000256" key="2">
    <source>
        <dbReference type="ARBA" id="ARBA00022803"/>
    </source>
</evidence>
<evidence type="ECO:0000256" key="1">
    <source>
        <dbReference type="ARBA" id="ARBA00022737"/>
    </source>
</evidence>
<dbReference type="PRINTS" id="PR00381">
    <property type="entry name" value="KINESINLIGHT"/>
</dbReference>
<feature type="domain" description="TIR" evidence="4">
    <location>
        <begin position="25"/>
        <end position="183"/>
    </location>
</feature>
<name>A0A3D8MDR8_9ALTE</name>
<dbReference type="InterPro" id="IPR035897">
    <property type="entry name" value="Toll_tir_struct_dom_sf"/>
</dbReference>
<dbReference type="AlphaFoldDB" id="A0A3D8MDR8"/>
<keyword evidence="5" id="KW-0675">Receptor</keyword>
<protein>
    <submittedName>
        <fullName evidence="5">Toll/interleukin-1 receptor domain-containing protein</fullName>
    </submittedName>
</protein>
<dbReference type="Pfam" id="PF13424">
    <property type="entry name" value="TPR_12"/>
    <property type="match status" value="2"/>
</dbReference>